<sequence>MNTTTMTPTNGTDRAALMRAAKGTPTTPAQRVPMGIRVTAGPGAPVAPAPTVVELPPVEVQRTMEELLRVAAGSEAVRTRKLAEKITGLVAELTTRVDAEEALRREREAAEARRRELAEAEAELANKLAEVRQKLRATGGDSAASVSYGRDESATKRAAIRQWALANGYEVRDRGRISRQIREAYAAATGSEVTQ</sequence>
<dbReference type="Proteomes" id="UP000248966">
    <property type="component" value="Unassembled WGS sequence"/>
</dbReference>
<gene>
    <name evidence="4" type="ORF">LAH08_02093</name>
</gene>
<feature type="coiled-coil region" evidence="2">
    <location>
        <begin position="96"/>
        <end position="137"/>
    </location>
</feature>
<proteinExistence type="predicted"/>
<dbReference type="AlphaFoldDB" id="A0A328NC38"/>
<dbReference type="RefSeq" id="WP_258398272.1">
    <property type="nucleotide sequence ID" value="NZ_PYAA01000011.1"/>
</dbReference>
<keyword evidence="2" id="KW-0175">Coiled coil</keyword>
<evidence type="ECO:0000256" key="1">
    <source>
        <dbReference type="ARBA" id="ARBA00023125"/>
    </source>
</evidence>
<dbReference type="EMBL" id="PYAA01000011">
    <property type="protein sequence ID" value="RAO03083.1"/>
    <property type="molecule type" value="Genomic_DNA"/>
</dbReference>
<organism evidence="4 5">
    <name type="scientific">Micromonospora noduli</name>
    <dbReference type="NCBI Taxonomy" id="709876"/>
    <lineage>
        <taxon>Bacteria</taxon>
        <taxon>Bacillati</taxon>
        <taxon>Actinomycetota</taxon>
        <taxon>Actinomycetes</taxon>
        <taxon>Micromonosporales</taxon>
        <taxon>Micromonosporaceae</taxon>
        <taxon>Micromonospora</taxon>
    </lineage>
</organism>
<dbReference type="GO" id="GO:0003677">
    <property type="term" value="F:DNA binding"/>
    <property type="evidence" value="ECO:0007669"/>
    <property type="project" value="UniProtKB-KW"/>
</dbReference>
<feature type="domain" description="Lsr2 DNA-binding" evidence="3">
    <location>
        <begin position="155"/>
        <end position="188"/>
    </location>
</feature>
<evidence type="ECO:0000313" key="5">
    <source>
        <dbReference type="Proteomes" id="UP000248966"/>
    </source>
</evidence>
<name>A0A328NC38_9ACTN</name>
<dbReference type="Gene3D" id="4.10.320.10">
    <property type="entry name" value="E3-binding domain"/>
    <property type="match status" value="1"/>
</dbReference>
<keyword evidence="1" id="KW-0238">DNA-binding</keyword>
<accession>A0A328NC38</accession>
<evidence type="ECO:0000256" key="2">
    <source>
        <dbReference type="SAM" id="Coils"/>
    </source>
</evidence>
<dbReference type="InterPro" id="IPR055370">
    <property type="entry name" value="Lsr2_DNA-bd"/>
</dbReference>
<evidence type="ECO:0000259" key="3">
    <source>
        <dbReference type="Pfam" id="PF23359"/>
    </source>
</evidence>
<dbReference type="Pfam" id="PF23359">
    <property type="entry name" value="Lsr2_DNA-bd"/>
    <property type="match status" value="1"/>
</dbReference>
<dbReference type="InterPro" id="IPR036625">
    <property type="entry name" value="E3-bd_dom_sf"/>
</dbReference>
<comment type="caution">
    <text evidence="4">The sequence shown here is derived from an EMBL/GenBank/DDBJ whole genome shotgun (WGS) entry which is preliminary data.</text>
</comment>
<evidence type="ECO:0000313" key="4">
    <source>
        <dbReference type="EMBL" id="RAO03083.1"/>
    </source>
</evidence>
<protein>
    <recommendedName>
        <fullName evidence="3">Lsr2 DNA-binding domain-containing protein</fullName>
    </recommendedName>
</protein>
<dbReference type="GO" id="GO:0016746">
    <property type="term" value="F:acyltransferase activity"/>
    <property type="evidence" value="ECO:0007669"/>
    <property type="project" value="InterPro"/>
</dbReference>
<reference evidence="4 5" key="1">
    <citation type="submission" date="2018-03" db="EMBL/GenBank/DDBJ databases">
        <title>Defining the species Micromonospora saelicesensis and Micromonospora noduli under the framework of genomics.</title>
        <authorList>
            <person name="Riesco R."/>
            <person name="Trujillo M.E."/>
        </authorList>
    </citation>
    <scope>NUCLEOTIDE SEQUENCE [LARGE SCALE GENOMIC DNA]</scope>
    <source>
        <strain evidence="4 5">LAH08</strain>
    </source>
</reference>